<proteinExistence type="predicted"/>
<organism evidence="3 4">
    <name type="scientific">Streptomyces tubbatahanensis</name>
    <dbReference type="NCBI Taxonomy" id="2923272"/>
    <lineage>
        <taxon>Bacteria</taxon>
        <taxon>Bacillati</taxon>
        <taxon>Actinomycetota</taxon>
        <taxon>Actinomycetes</taxon>
        <taxon>Kitasatosporales</taxon>
        <taxon>Streptomycetaceae</taxon>
        <taxon>Streptomyces</taxon>
    </lineage>
</organism>
<evidence type="ECO:0000259" key="2">
    <source>
        <dbReference type="Pfam" id="PF21805"/>
    </source>
</evidence>
<keyword evidence="3" id="KW-0540">Nuclease</keyword>
<dbReference type="InterPro" id="IPR048667">
    <property type="entry name" value="Imm5-like"/>
</dbReference>
<dbReference type="RefSeq" id="WP_242756892.1">
    <property type="nucleotide sequence ID" value="NZ_CP093846.1"/>
</dbReference>
<protein>
    <submittedName>
        <fullName evidence="3">Exonuclease SbcC</fullName>
    </submittedName>
</protein>
<feature type="domain" description="Imm-5-like" evidence="2">
    <location>
        <begin position="72"/>
        <end position="197"/>
    </location>
</feature>
<dbReference type="GO" id="GO:0004527">
    <property type="term" value="F:exonuclease activity"/>
    <property type="evidence" value="ECO:0007669"/>
    <property type="project" value="UniProtKB-KW"/>
</dbReference>
<evidence type="ECO:0000256" key="1">
    <source>
        <dbReference type="SAM" id="MobiDB-lite"/>
    </source>
</evidence>
<keyword evidence="4" id="KW-1185">Reference proteome</keyword>
<keyword evidence="3" id="KW-0269">Exonuclease</keyword>
<keyword evidence="3" id="KW-0378">Hydrolase</keyword>
<feature type="region of interest" description="Disordered" evidence="1">
    <location>
        <begin position="231"/>
        <end position="252"/>
    </location>
</feature>
<evidence type="ECO:0000313" key="4">
    <source>
        <dbReference type="Proteomes" id="UP001202244"/>
    </source>
</evidence>
<dbReference type="EMBL" id="CP093846">
    <property type="protein sequence ID" value="UNT00687.1"/>
    <property type="molecule type" value="Genomic_DNA"/>
</dbReference>
<accession>A0ABY3Y248</accession>
<gene>
    <name evidence="3" type="ORF">MMF93_32545</name>
</gene>
<dbReference type="Pfam" id="PF21805">
    <property type="entry name" value="Imm5_like"/>
    <property type="match status" value="1"/>
</dbReference>
<reference evidence="3 4" key="1">
    <citation type="journal article" date="2023" name="Microbiol. Spectr.">
        <title>Synergy between Genome Mining, Metabolomics, and Bioinformatics Uncovers Antibacterial Chlorinated Carbazole Alkaloids and Their Biosynthetic Gene Cluster from Streptomyces tubbatahanensis sp. nov., a Novel Actinomycete Isolated from Sulu Sea, Philippines.</title>
        <authorList>
            <person name="Tenebro C.P."/>
            <person name="Trono D.J.V.L."/>
            <person name="Balida L.A.P."/>
            <person name="Bayog L.K.A."/>
            <person name="Bruna J.R."/>
            <person name="Sabido E.M."/>
            <person name="Caspe D.P.C."/>
            <person name="de Los Santos E.L.C."/>
            <person name="Saludes J.P."/>
            <person name="Dalisay D.S."/>
        </authorList>
    </citation>
    <scope>NUCLEOTIDE SEQUENCE [LARGE SCALE GENOMIC DNA]</scope>
    <source>
        <strain evidence="3 4">DSD3025</strain>
    </source>
</reference>
<evidence type="ECO:0000313" key="3">
    <source>
        <dbReference type="EMBL" id="UNT00687.1"/>
    </source>
</evidence>
<dbReference type="Proteomes" id="UP001202244">
    <property type="component" value="Chromosome"/>
</dbReference>
<sequence length="252" mass="26483">MRLLIIASPMDRGKVLKSTAPGWDAPRWRASAGPSHGAGPHVCAACGVLVARAMLAAMTGSVSGDFELTMDELRVVARYVARTAEEVLEVFESAVPEDSRPRAALDAAREFAGGARRTRLQRVTSLDAHRAAKEAPTEASRLAARAAGDAASAAYLHPIAKAHQVGHILRAAASAARIAEIGAGGDPEAGDRTIEQARQRATPALVDVLLRFPSAPAGRNRVAQLMSALDASLRDGRARPGRPTPVRQDGEN</sequence>
<name>A0ABY3Y248_9ACTN</name>